<protein>
    <recommendedName>
        <fullName evidence="4">Mitochondrial carrier protein pet8</fullName>
    </recommendedName>
</protein>
<evidence type="ECO:0000313" key="3">
    <source>
        <dbReference type="Proteomes" id="UP000813461"/>
    </source>
</evidence>
<dbReference type="Proteomes" id="UP000813461">
    <property type="component" value="Unassembled WGS sequence"/>
</dbReference>
<dbReference type="OrthoDB" id="529205at2759"/>
<organism evidence="2 3">
    <name type="scientific">Paraphoma chrysanthemicola</name>
    <dbReference type="NCBI Taxonomy" id="798071"/>
    <lineage>
        <taxon>Eukaryota</taxon>
        <taxon>Fungi</taxon>
        <taxon>Dikarya</taxon>
        <taxon>Ascomycota</taxon>
        <taxon>Pezizomycotina</taxon>
        <taxon>Dothideomycetes</taxon>
        <taxon>Pleosporomycetidae</taxon>
        <taxon>Pleosporales</taxon>
        <taxon>Pleosporineae</taxon>
        <taxon>Phaeosphaeriaceae</taxon>
        <taxon>Paraphoma</taxon>
    </lineage>
</organism>
<evidence type="ECO:0000313" key="2">
    <source>
        <dbReference type="EMBL" id="KAH7095963.1"/>
    </source>
</evidence>
<gene>
    <name evidence="2" type="ORF">FB567DRAFT_544211</name>
</gene>
<comment type="caution">
    <text evidence="2">The sequence shown here is derived from an EMBL/GenBank/DDBJ whole genome shotgun (WGS) entry which is preliminary data.</text>
</comment>
<evidence type="ECO:0000256" key="1">
    <source>
        <dbReference type="SAM" id="MobiDB-lite"/>
    </source>
</evidence>
<feature type="compositionally biased region" description="Basic and acidic residues" evidence="1">
    <location>
        <begin position="89"/>
        <end position="104"/>
    </location>
</feature>
<dbReference type="EMBL" id="JAGMVJ010000001">
    <property type="protein sequence ID" value="KAH7095963.1"/>
    <property type="molecule type" value="Genomic_DNA"/>
</dbReference>
<reference evidence="2" key="1">
    <citation type="journal article" date="2021" name="Nat. Commun.">
        <title>Genetic determinants of endophytism in the Arabidopsis root mycobiome.</title>
        <authorList>
            <person name="Mesny F."/>
            <person name="Miyauchi S."/>
            <person name="Thiergart T."/>
            <person name="Pickel B."/>
            <person name="Atanasova L."/>
            <person name="Karlsson M."/>
            <person name="Huettel B."/>
            <person name="Barry K.W."/>
            <person name="Haridas S."/>
            <person name="Chen C."/>
            <person name="Bauer D."/>
            <person name="Andreopoulos W."/>
            <person name="Pangilinan J."/>
            <person name="LaButti K."/>
            <person name="Riley R."/>
            <person name="Lipzen A."/>
            <person name="Clum A."/>
            <person name="Drula E."/>
            <person name="Henrissat B."/>
            <person name="Kohler A."/>
            <person name="Grigoriev I.V."/>
            <person name="Martin F.M."/>
            <person name="Hacquard S."/>
        </authorList>
    </citation>
    <scope>NUCLEOTIDE SEQUENCE</scope>
    <source>
        <strain evidence="2">MPI-SDFR-AT-0120</strain>
    </source>
</reference>
<dbReference type="AlphaFoldDB" id="A0A8K0W5J5"/>
<evidence type="ECO:0008006" key="4">
    <source>
        <dbReference type="Google" id="ProtNLM"/>
    </source>
</evidence>
<keyword evidence="3" id="KW-1185">Reference proteome</keyword>
<proteinExistence type="predicted"/>
<feature type="compositionally biased region" description="Basic and acidic residues" evidence="1">
    <location>
        <begin position="30"/>
        <end position="65"/>
    </location>
</feature>
<accession>A0A8K0W5J5</accession>
<sequence>MSSIRALAARRTPFVFTQRAAFHQSIARSAGKESALHSEGRAEEVEQKKQDNLQKQKEGKGHWEEGLASDSESAVKADRNESNTNTNEQIKKLQKEAEKVAGKS</sequence>
<name>A0A8K0W5J5_9PLEO</name>
<feature type="region of interest" description="Disordered" evidence="1">
    <location>
        <begin position="28"/>
        <end position="104"/>
    </location>
</feature>